<evidence type="ECO:0000256" key="1">
    <source>
        <dbReference type="ARBA" id="ARBA00007179"/>
    </source>
</evidence>
<accession>A0AAE1GN68</accession>
<name>A0AAE1GN68_PETCI</name>
<evidence type="ECO:0000313" key="5">
    <source>
        <dbReference type="Proteomes" id="UP001286313"/>
    </source>
</evidence>
<dbReference type="InterPro" id="IPR007822">
    <property type="entry name" value="LANC-like"/>
</dbReference>
<dbReference type="PRINTS" id="PR01951">
    <property type="entry name" value="LANCEUKARYTE"/>
</dbReference>
<organism evidence="4 5">
    <name type="scientific">Petrolisthes cinctipes</name>
    <name type="common">Flat porcelain crab</name>
    <dbReference type="NCBI Taxonomy" id="88211"/>
    <lineage>
        <taxon>Eukaryota</taxon>
        <taxon>Metazoa</taxon>
        <taxon>Ecdysozoa</taxon>
        <taxon>Arthropoda</taxon>
        <taxon>Crustacea</taxon>
        <taxon>Multicrustacea</taxon>
        <taxon>Malacostraca</taxon>
        <taxon>Eumalacostraca</taxon>
        <taxon>Eucarida</taxon>
        <taxon>Decapoda</taxon>
        <taxon>Pleocyemata</taxon>
        <taxon>Anomura</taxon>
        <taxon>Galatheoidea</taxon>
        <taxon>Porcellanidae</taxon>
        <taxon>Petrolisthes</taxon>
    </lineage>
</organism>
<evidence type="ECO:0000256" key="3">
    <source>
        <dbReference type="PIRSR" id="PIRSR607822-1"/>
    </source>
</evidence>
<dbReference type="GO" id="GO:0005975">
    <property type="term" value="P:carbohydrate metabolic process"/>
    <property type="evidence" value="ECO:0007669"/>
    <property type="project" value="InterPro"/>
</dbReference>
<feature type="binding site" evidence="3">
    <location>
        <position position="338"/>
    </location>
    <ligand>
        <name>Zn(2+)</name>
        <dbReference type="ChEBI" id="CHEBI:29105"/>
    </ligand>
</feature>
<gene>
    <name evidence="4" type="ORF">Pcinc_003610</name>
</gene>
<dbReference type="Gene3D" id="1.50.10.10">
    <property type="match status" value="1"/>
</dbReference>
<dbReference type="GO" id="GO:0046872">
    <property type="term" value="F:metal ion binding"/>
    <property type="evidence" value="ECO:0007669"/>
    <property type="project" value="UniProtKB-KW"/>
</dbReference>
<dbReference type="SUPFAM" id="SSF158745">
    <property type="entry name" value="LanC-like"/>
    <property type="match status" value="1"/>
</dbReference>
<dbReference type="EMBL" id="JAWQEG010000253">
    <property type="protein sequence ID" value="KAK3892533.1"/>
    <property type="molecule type" value="Genomic_DNA"/>
</dbReference>
<dbReference type="GO" id="GO:0031179">
    <property type="term" value="P:peptide modification"/>
    <property type="evidence" value="ECO:0007669"/>
    <property type="project" value="InterPro"/>
</dbReference>
<proteinExistence type="inferred from homology"/>
<keyword evidence="3" id="KW-0479">Metal-binding</keyword>
<feature type="binding site" evidence="3">
    <location>
        <position position="291"/>
    </location>
    <ligand>
        <name>Zn(2+)</name>
        <dbReference type="ChEBI" id="CHEBI:29105"/>
    </ligand>
</feature>
<dbReference type="FunFam" id="1.50.10.10:FF:000012">
    <property type="entry name" value="LanC-like protein 3"/>
    <property type="match status" value="1"/>
</dbReference>
<evidence type="ECO:0000256" key="2">
    <source>
        <dbReference type="ARBA" id="ARBA00069999"/>
    </source>
</evidence>
<sequence>MSHPKRYFINKLPDYPGGDVTWHKSEIKGRVMDLIQTIAHKWKKNHQNCDGGLYVGLPGAVFTFLRLAKLPEFAAERSQLLQQATEYLKPSLECAQQTRSRGSKVDVAAFILGNGGVYAVAAVLSKELGNIAECSGYLSQYGQLAPMLTPVDWLSCGGDEYLVGRAGYLAGLLWLQEETGSDVVDDSAVNAILDAMIESGQKYSAARRCPIPLMYQYYKTEYLGAAHGLAGILQMLLSFPKWLSVRPQAQELIKRSVDVLMSLQTPTGNFPCAMDELGGQRQEEDELVHWCHGAPGTVYLLGKAYKVFQEQKYLNACVKCGEVTWQKGLLKKGPGICHGVAGSGYVFLTLYRLTGDHRHLHRALQFSYFLQFPEFQQARTPDSPYSLFEGLAGTACFIADLMNPIQASFPLFNIF</sequence>
<dbReference type="PANTHER" id="PTHR12736">
    <property type="entry name" value="LANC-LIKE PROTEIN"/>
    <property type="match status" value="1"/>
</dbReference>
<comment type="similarity">
    <text evidence="1">Belongs to the LanC-like protein family.</text>
</comment>
<dbReference type="AlphaFoldDB" id="A0AAE1GN68"/>
<keyword evidence="3" id="KW-0862">Zinc</keyword>
<reference evidence="4" key="1">
    <citation type="submission" date="2023-10" db="EMBL/GenBank/DDBJ databases">
        <title>Genome assemblies of two species of porcelain crab, Petrolisthes cinctipes and Petrolisthes manimaculis (Anomura: Porcellanidae).</title>
        <authorList>
            <person name="Angst P."/>
        </authorList>
    </citation>
    <scope>NUCLEOTIDE SEQUENCE</scope>
    <source>
        <strain evidence="4">PB745_01</strain>
        <tissue evidence="4">Gill</tissue>
    </source>
</reference>
<dbReference type="PRINTS" id="PR01950">
    <property type="entry name" value="LANCSUPER"/>
</dbReference>
<protein>
    <recommendedName>
        <fullName evidence="2">LanC-like protein 3 homolog</fullName>
    </recommendedName>
</protein>
<dbReference type="Pfam" id="PF05147">
    <property type="entry name" value="LANC_like"/>
    <property type="match status" value="1"/>
</dbReference>
<dbReference type="PANTHER" id="PTHR12736:SF7">
    <property type="entry name" value="LANC-LIKE PROTEIN 3"/>
    <property type="match status" value="1"/>
</dbReference>
<dbReference type="CDD" id="cd04794">
    <property type="entry name" value="euk_LANCL"/>
    <property type="match status" value="1"/>
</dbReference>
<dbReference type="GO" id="GO:0005886">
    <property type="term" value="C:plasma membrane"/>
    <property type="evidence" value="ECO:0007669"/>
    <property type="project" value="TreeGrafter"/>
</dbReference>
<comment type="caution">
    <text evidence="4">The sequence shown here is derived from an EMBL/GenBank/DDBJ whole genome shotgun (WGS) entry which is preliminary data.</text>
</comment>
<dbReference type="InterPro" id="IPR020464">
    <property type="entry name" value="LanC-like_prot_euk"/>
</dbReference>
<dbReference type="InterPro" id="IPR012341">
    <property type="entry name" value="6hp_glycosidase-like_sf"/>
</dbReference>
<feature type="binding site" evidence="3">
    <location>
        <position position="337"/>
    </location>
    <ligand>
        <name>Zn(2+)</name>
        <dbReference type="ChEBI" id="CHEBI:29105"/>
    </ligand>
</feature>
<keyword evidence="5" id="KW-1185">Reference proteome</keyword>
<dbReference type="SMART" id="SM01260">
    <property type="entry name" value="LANC_like"/>
    <property type="match status" value="1"/>
</dbReference>
<dbReference type="Proteomes" id="UP001286313">
    <property type="component" value="Unassembled WGS sequence"/>
</dbReference>
<evidence type="ECO:0000313" key="4">
    <source>
        <dbReference type="EMBL" id="KAK3892533.1"/>
    </source>
</evidence>